<dbReference type="PANTHER" id="PTHR33609">
    <property type="entry name" value="LOW CALCIUM RESPONSE LOCUS PROTEIN S"/>
    <property type="match status" value="1"/>
</dbReference>
<evidence type="ECO:0000313" key="2">
    <source>
        <dbReference type="EMBL" id="SJZ84802.1"/>
    </source>
</evidence>
<dbReference type="AlphaFoldDB" id="A0A1T4P0A4"/>
<dbReference type="PANTHER" id="PTHR33609:SF5">
    <property type="entry name" value="LOW CALCIUM RESPONSE LOCUS PROTEIN S"/>
    <property type="match status" value="1"/>
</dbReference>
<dbReference type="GO" id="GO:0004803">
    <property type="term" value="F:transposase activity"/>
    <property type="evidence" value="ECO:0007669"/>
    <property type="project" value="InterPro"/>
</dbReference>
<name>A0A1T4P0A4_9BACT</name>
<sequence length="88" mass="10355">MKKTRFTETQIVKAIQEHENGRKAEDLCRELGVSTAAFYKWRQRYGGLEVQELKRMKELEEENSRLKRMYANLSLVHEALKDAVGKKL</sequence>
<dbReference type="EMBL" id="FUWH01000005">
    <property type="protein sequence ID" value="SJZ84802.1"/>
    <property type="molecule type" value="Genomic_DNA"/>
</dbReference>
<dbReference type="InterPro" id="IPR009057">
    <property type="entry name" value="Homeodomain-like_sf"/>
</dbReference>
<reference evidence="2 3" key="1">
    <citation type="submission" date="2017-02" db="EMBL/GenBank/DDBJ databases">
        <authorList>
            <person name="Peterson S.W."/>
        </authorList>
    </citation>
    <scope>NUCLEOTIDE SEQUENCE [LARGE SCALE GENOMIC DNA]</scope>
    <source>
        <strain evidence="2 3">DSM 22335</strain>
    </source>
</reference>
<evidence type="ECO:0000313" key="3">
    <source>
        <dbReference type="Proteomes" id="UP000190888"/>
    </source>
</evidence>
<feature type="coiled-coil region" evidence="1">
    <location>
        <begin position="49"/>
        <end position="76"/>
    </location>
</feature>
<dbReference type="Proteomes" id="UP000190888">
    <property type="component" value="Unassembled WGS sequence"/>
</dbReference>
<dbReference type="InterPro" id="IPR052546">
    <property type="entry name" value="Transposase_8_domain"/>
</dbReference>
<keyword evidence="3" id="KW-1185">Reference proteome</keyword>
<gene>
    <name evidence="2" type="ORF">SAMN04488132_10575</name>
</gene>
<dbReference type="Pfam" id="PF01527">
    <property type="entry name" value="HTH_Tnp_1"/>
    <property type="match status" value="1"/>
</dbReference>
<dbReference type="InterPro" id="IPR002514">
    <property type="entry name" value="Transposase_8"/>
</dbReference>
<dbReference type="GO" id="GO:0006313">
    <property type="term" value="P:DNA transposition"/>
    <property type="evidence" value="ECO:0007669"/>
    <property type="project" value="InterPro"/>
</dbReference>
<dbReference type="SUPFAM" id="SSF46689">
    <property type="entry name" value="Homeodomain-like"/>
    <property type="match status" value="1"/>
</dbReference>
<dbReference type="Gene3D" id="1.10.10.60">
    <property type="entry name" value="Homeodomain-like"/>
    <property type="match status" value="1"/>
</dbReference>
<evidence type="ECO:0000256" key="1">
    <source>
        <dbReference type="SAM" id="Coils"/>
    </source>
</evidence>
<keyword evidence="1" id="KW-0175">Coiled coil</keyword>
<proteinExistence type="predicted"/>
<accession>A0A1T4P0A4</accession>
<protein>
    <submittedName>
        <fullName evidence="2">Putative transposase</fullName>
    </submittedName>
</protein>
<organism evidence="2 3">
    <name type="scientific">Sediminibacterium ginsengisoli</name>
    <dbReference type="NCBI Taxonomy" id="413434"/>
    <lineage>
        <taxon>Bacteria</taxon>
        <taxon>Pseudomonadati</taxon>
        <taxon>Bacteroidota</taxon>
        <taxon>Chitinophagia</taxon>
        <taxon>Chitinophagales</taxon>
        <taxon>Chitinophagaceae</taxon>
        <taxon>Sediminibacterium</taxon>
    </lineage>
</organism>
<dbReference type="STRING" id="413434.SAMN04488132_10575"/>
<dbReference type="GO" id="GO:0003677">
    <property type="term" value="F:DNA binding"/>
    <property type="evidence" value="ECO:0007669"/>
    <property type="project" value="InterPro"/>
</dbReference>